<dbReference type="EMBL" id="LT906468">
    <property type="protein sequence ID" value="SNV43848.1"/>
    <property type="molecule type" value="Genomic_DNA"/>
</dbReference>
<proteinExistence type="predicted"/>
<evidence type="ECO:0000313" key="2">
    <source>
        <dbReference type="Proteomes" id="UP000215355"/>
    </source>
</evidence>
<organism evidence="1 2">
    <name type="scientific">Sphingobacterium mizutaii</name>
    <dbReference type="NCBI Taxonomy" id="1010"/>
    <lineage>
        <taxon>Bacteria</taxon>
        <taxon>Pseudomonadati</taxon>
        <taxon>Bacteroidota</taxon>
        <taxon>Sphingobacteriia</taxon>
        <taxon>Sphingobacteriales</taxon>
        <taxon>Sphingobacteriaceae</taxon>
        <taxon>Sphingobacterium</taxon>
    </lineage>
</organism>
<dbReference type="RefSeq" id="WP_139185478.1">
    <property type="nucleotide sequence ID" value="NZ_FNGK01000003.1"/>
</dbReference>
<evidence type="ECO:0000313" key="1">
    <source>
        <dbReference type="EMBL" id="SNV43848.1"/>
    </source>
</evidence>
<protein>
    <submittedName>
        <fullName evidence="1">Uncharacterized protein</fullName>
    </submittedName>
</protein>
<sequence>MSPIEGEFDKSLLEKYIWKNDILIDEVFTDNSSPEHYNRVTTLSFTATQYTHTVQDSVNNSFVLKGNKDQVKTADRISEYWGDYSFNGQDSTLVFSYRVNEKLFNRLNLSSDSMIIYNTYKIINLSEDELTLKLTNDSVLHGYNPVMTFKPIK</sequence>
<accession>A0AAJ4X9H3</accession>
<dbReference type="Proteomes" id="UP000215355">
    <property type="component" value="Chromosome 1"/>
</dbReference>
<gene>
    <name evidence="1" type="ORF">SAMEA4412673_00871</name>
</gene>
<name>A0AAJ4X9H3_9SPHI</name>
<reference evidence="1 2" key="1">
    <citation type="submission" date="2017-06" db="EMBL/GenBank/DDBJ databases">
        <authorList>
            <consortium name="Pathogen Informatics"/>
        </authorList>
    </citation>
    <scope>NUCLEOTIDE SEQUENCE [LARGE SCALE GENOMIC DNA]</scope>
    <source>
        <strain evidence="1 2">NCTC12149</strain>
    </source>
</reference>
<dbReference type="AlphaFoldDB" id="A0AAJ4X9H3"/>
<dbReference type="KEGG" id="smiz:4412673_00871"/>